<feature type="transmembrane region" description="Helical" evidence="7">
    <location>
        <begin position="130"/>
        <end position="150"/>
    </location>
</feature>
<organism evidence="10 11">
    <name type="scientific">Niallia endozanthoxylica</name>
    <dbReference type="NCBI Taxonomy" id="2036016"/>
    <lineage>
        <taxon>Bacteria</taxon>
        <taxon>Bacillati</taxon>
        <taxon>Bacillota</taxon>
        <taxon>Bacilli</taxon>
        <taxon>Bacillales</taxon>
        <taxon>Bacillaceae</taxon>
        <taxon>Niallia</taxon>
    </lineage>
</organism>
<feature type="transmembrane region" description="Helical" evidence="7">
    <location>
        <begin position="46"/>
        <end position="69"/>
    </location>
</feature>
<dbReference type="Gene3D" id="1.20.1560.10">
    <property type="entry name" value="ABC transporter type 1, transmembrane domain"/>
    <property type="match status" value="1"/>
</dbReference>
<keyword evidence="6 7" id="KW-0472">Membrane</keyword>
<dbReference type="OrthoDB" id="9806127at2"/>
<keyword evidence="3" id="KW-0547">Nucleotide-binding</keyword>
<evidence type="ECO:0000313" key="11">
    <source>
        <dbReference type="Proteomes" id="UP000326671"/>
    </source>
</evidence>
<feature type="transmembrane region" description="Helical" evidence="7">
    <location>
        <begin position="15"/>
        <end position="40"/>
    </location>
</feature>
<dbReference type="GO" id="GO:0016887">
    <property type="term" value="F:ATP hydrolysis activity"/>
    <property type="evidence" value="ECO:0007669"/>
    <property type="project" value="InterPro"/>
</dbReference>
<dbReference type="InterPro" id="IPR003439">
    <property type="entry name" value="ABC_transporter-like_ATP-bd"/>
</dbReference>
<gene>
    <name evidence="10" type="primary">cydD</name>
    <name evidence="10" type="ORF">F4V44_00830</name>
</gene>
<evidence type="ECO:0000256" key="1">
    <source>
        <dbReference type="ARBA" id="ARBA00004651"/>
    </source>
</evidence>
<dbReference type="Proteomes" id="UP000326671">
    <property type="component" value="Unassembled WGS sequence"/>
</dbReference>
<dbReference type="GO" id="GO:0140359">
    <property type="term" value="F:ABC-type transporter activity"/>
    <property type="evidence" value="ECO:0007669"/>
    <property type="project" value="InterPro"/>
</dbReference>
<reference evidence="10 11" key="1">
    <citation type="submission" date="2019-09" db="EMBL/GenBank/DDBJ databases">
        <title>Whole genome sequences of isolates from the Mars Exploration Rovers.</title>
        <authorList>
            <person name="Seuylemezian A."/>
            <person name="Vaishampayan P."/>
        </authorList>
    </citation>
    <scope>NUCLEOTIDE SEQUENCE [LARGE SCALE GENOMIC DNA]</scope>
    <source>
        <strain evidence="10 11">MER_TA_151</strain>
    </source>
</reference>
<evidence type="ECO:0000256" key="7">
    <source>
        <dbReference type="SAM" id="Phobius"/>
    </source>
</evidence>
<evidence type="ECO:0000259" key="9">
    <source>
        <dbReference type="PROSITE" id="PS50929"/>
    </source>
</evidence>
<feature type="transmembrane region" description="Helical" evidence="7">
    <location>
        <begin position="235"/>
        <end position="256"/>
    </location>
</feature>
<dbReference type="SMART" id="SM00382">
    <property type="entry name" value="AAA"/>
    <property type="match status" value="1"/>
</dbReference>
<dbReference type="EMBL" id="VYKL01000004">
    <property type="protein sequence ID" value="KAA9031622.1"/>
    <property type="molecule type" value="Genomic_DNA"/>
</dbReference>
<keyword evidence="2 7" id="KW-0812">Transmembrane</keyword>
<dbReference type="CDD" id="cd18584">
    <property type="entry name" value="ABC_6TM_AarD_CydD"/>
    <property type="match status" value="1"/>
</dbReference>
<dbReference type="PROSITE" id="PS50929">
    <property type="entry name" value="ABC_TM1F"/>
    <property type="match status" value="1"/>
</dbReference>
<protein>
    <submittedName>
        <fullName evidence="10">Thiol reductant ABC exporter subunit CydD</fullName>
    </submittedName>
</protein>
<dbReference type="InterPro" id="IPR003593">
    <property type="entry name" value="AAA+_ATPase"/>
</dbReference>
<comment type="caution">
    <text evidence="10">The sequence shown here is derived from an EMBL/GenBank/DDBJ whole genome shotgun (WGS) entry which is preliminary data.</text>
</comment>
<evidence type="ECO:0000313" key="10">
    <source>
        <dbReference type="EMBL" id="KAA9031622.1"/>
    </source>
</evidence>
<dbReference type="InterPro" id="IPR014216">
    <property type="entry name" value="ABC_transptr_CydD"/>
</dbReference>
<dbReference type="AlphaFoldDB" id="A0A5J5I742"/>
<dbReference type="InterPro" id="IPR039421">
    <property type="entry name" value="Type_1_exporter"/>
</dbReference>
<evidence type="ECO:0000256" key="6">
    <source>
        <dbReference type="ARBA" id="ARBA00023136"/>
    </source>
</evidence>
<evidence type="ECO:0000256" key="3">
    <source>
        <dbReference type="ARBA" id="ARBA00022741"/>
    </source>
</evidence>
<evidence type="ECO:0000259" key="8">
    <source>
        <dbReference type="PROSITE" id="PS50893"/>
    </source>
</evidence>
<feature type="transmembrane region" description="Helical" evidence="7">
    <location>
        <begin position="156"/>
        <end position="177"/>
    </location>
</feature>
<dbReference type="PANTHER" id="PTHR24221:SF614">
    <property type="entry name" value="GLUTATHIONE_L-CYSTEINE TRANSPORT SYSTEM ATP-BINDING_PERMEASE PROTEIN CYDC"/>
    <property type="match status" value="1"/>
</dbReference>
<dbReference type="GO" id="GO:0005886">
    <property type="term" value="C:plasma membrane"/>
    <property type="evidence" value="ECO:0007669"/>
    <property type="project" value="UniProtKB-SubCell"/>
</dbReference>
<dbReference type="InterPro" id="IPR027417">
    <property type="entry name" value="P-loop_NTPase"/>
</dbReference>
<dbReference type="Pfam" id="PF00005">
    <property type="entry name" value="ABC_tran"/>
    <property type="match status" value="1"/>
</dbReference>
<comment type="subcellular location">
    <subcellularLocation>
        <location evidence="1">Cell membrane</location>
        <topology evidence="1">Multi-pass membrane protein</topology>
    </subcellularLocation>
</comment>
<dbReference type="Pfam" id="PF00664">
    <property type="entry name" value="ABC_membrane"/>
    <property type="match status" value="1"/>
</dbReference>
<dbReference type="Gene3D" id="3.40.50.300">
    <property type="entry name" value="P-loop containing nucleotide triphosphate hydrolases"/>
    <property type="match status" value="1"/>
</dbReference>
<feature type="domain" description="ABC transmembrane type-1" evidence="9">
    <location>
        <begin position="16"/>
        <end position="298"/>
    </location>
</feature>
<keyword evidence="5 7" id="KW-1133">Transmembrane helix</keyword>
<dbReference type="GO" id="GO:0034040">
    <property type="term" value="F:ATPase-coupled lipid transmembrane transporter activity"/>
    <property type="evidence" value="ECO:0007669"/>
    <property type="project" value="TreeGrafter"/>
</dbReference>
<accession>A0A5J5I742</accession>
<dbReference type="SUPFAM" id="SSF52540">
    <property type="entry name" value="P-loop containing nucleoside triphosphate hydrolases"/>
    <property type="match status" value="1"/>
</dbReference>
<dbReference type="GO" id="GO:0042883">
    <property type="term" value="P:cysteine transport"/>
    <property type="evidence" value="ECO:0007669"/>
    <property type="project" value="InterPro"/>
</dbReference>
<keyword evidence="4" id="KW-0067">ATP-binding</keyword>
<sequence length="575" mass="64517">MDKHLFSYKGIKAHLFIVAILTICQGIVIVFQAIFLATAITKMFNGTAAIAVLPYFLGFVITFGFRHLIQWVKGRFSFRFAARTSSDIQSLLIRKLFELGPRGIGTNGSGNMITLALEGIPNFRTYLELFIPRAISMFFIPVVLLIYVFYSDLISGIVLTLTMPILISFLILLGLVAKKHATAQWGSYQLLSRHFVDSLRGLLTLKYLGKSKSHQKAIESVSNKYRIATNRSLRLAFLSTFSLDFFSSLSVAVVAVELGLRLIDGVMGLQTALTLLILAPEYFQPIRDLGNDYHATMDGKDSGKHIHSLLAVNTSQEHLIPVSIPRWNTESTLTIRHLNKKSDAENKEILKDINFEVKGYQKVGIIGASGAGKSTIIDVLSGFSLPTSGSILVNHTEMKDFSNLSWQEQLIYIPQHPYIFAGTVAENISLYAPDTAKEIIEEAIKITGLTELIERLPMGLDERIGQGGRVLSGGEEQRIALTRSLLQERPIMLFDEPTAHLDIETEHDIKEMILPLLNNKLVFFATHRLHWMREMDVIFVIEDGRIVETGTHEELYENKGAYYRLIQAQRGDRLT</sequence>
<evidence type="ECO:0000256" key="5">
    <source>
        <dbReference type="ARBA" id="ARBA00022989"/>
    </source>
</evidence>
<dbReference type="NCBIfam" id="TIGR02857">
    <property type="entry name" value="CydD"/>
    <property type="match status" value="1"/>
</dbReference>
<name>A0A5J5I742_9BACI</name>
<proteinExistence type="predicted"/>
<feature type="domain" description="ABC transporter" evidence="8">
    <location>
        <begin position="333"/>
        <end position="568"/>
    </location>
</feature>
<dbReference type="PANTHER" id="PTHR24221">
    <property type="entry name" value="ATP-BINDING CASSETTE SUB-FAMILY B"/>
    <property type="match status" value="1"/>
</dbReference>
<evidence type="ECO:0000256" key="4">
    <source>
        <dbReference type="ARBA" id="ARBA00022840"/>
    </source>
</evidence>
<dbReference type="GO" id="GO:0005524">
    <property type="term" value="F:ATP binding"/>
    <property type="evidence" value="ECO:0007669"/>
    <property type="project" value="UniProtKB-KW"/>
</dbReference>
<dbReference type="PROSITE" id="PS50893">
    <property type="entry name" value="ABC_TRANSPORTER_2"/>
    <property type="match status" value="1"/>
</dbReference>
<dbReference type="InterPro" id="IPR011527">
    <property type="entry name" value="ABC1_TM_dom"/>
</dbReference>
<dbReference type="SUPFAM" id="SSF90123">
    <property type="entry name" value="ABC transporter transmembrane region"/>
    <property type="match status" value="1"/>
</dbReference>
<dbReference type="InterPro" id="IPR036640">
    <property type="entry name" value="ABC1_TM_sf"/>
</dbReference>
<keyword evidence="11" id="KW-1185">Reference proteome</keyword>
<evidence type="ECO:0000256" key="2">
    <source>
        <dbReference type="ARBA" id="ARBA00022692"/>
    </source>
</evidence>
<dbReference type="RefSeq" id="WP_150438088.1">
    <property type="nucleotide sequence ID" value="NZ_VYKL01000004.1"/>
</dbReference>